<keyword evidence="4" id="KW-1185">Reference proteome</keyword>
<evidence type="ECO:0000313" key="3">
    <source>
        <dbReference type="EMBL" id="KAG2640879.1"/>
    </source>
</evidence>
<dbReference type="PANTHER" id="PTHR31672">
    <property type="entry name" value="BNACNNG10540D PROTEIN"/>
    <property type="match status" value="1"/>
</dbReference>
<dbReference type="AlphaFoldDB" id="A0A8T0WCF1"/>
<dbReference type="InterPro" id="IPR050796">
    <property type="entry name" value="SCF_F-box_component"/>
</dbReference>
<dbReference type="Proteomes" id="UP000823388">
    <property type="component" value="Chromosome 2K"/>
</dbReference>
<gene>
    <name evidence="3" type="ORF">PVAP13_2KG125700</name>
</gene>
<dbReference type="Gene3D" id="1.20.1280.50">
    <property type="match status" value="1"/>
</dbReference>
<proteinExistence type="predicted"/>
<evidence type="ECO:0000313" key="4">
    <source>
        <dbReference type="Proteomes" id="UP000823388"/>
    </source>
</evidence>
<reference evidence="3" key="1">
    <citation type="submission" date="2020-05" db="EMBL/GenBank/DDBJ databases">
        <title>WGS assembly of Panicum virgatum.</title>
        <authorList>
            <person name="Lovell J.T."/>
            <person name="Jenkins J."/>
            <person name="Shu S."/>
            <person name="Juenger T.E."/>
            <person name="Schmutz J."/>
        </authorList>
    </citation>
    <scope>NUCLEOTIDE SEQUENCE</scope>
    <source>
        <strain evidence="3">AP13</strain>
    </source>
</reference>
<dbReference type="SMART" id="SM00256">
    <property type="entry name" value="FBOX"/>
    <property type="match status" value="1"/>
</dbReference>
<dbReference type="InterPro" id="IPR001810">
    <property type="entry name" value="F-box_dom"/>
</dbReference>
<feature type="region of interest" description="Disordered" evidence="1">
    <location>
        <begin position="1"/>
        <end position="66"/>
    </location>
</feature>
<organism evidence="3 4">
    <name type="scientific">Panicum virgatum</name>
    <name type="common">Blackwell switchgrass</name>
    <dbReference type="NCBI Taxonomy" id="38727"/>
    <lineage>
        <taxon>Eukaryota</taxon>
        <taxon>Viridiplantae</taxon>
        <taxon>Streptophyta</taxon>
        <taxon>Embryophyta</taxon>
        <taxon>Tracheophyta</taxon>
        <taxon>Spermatophyta</taxon>
        <taxon>Magnoliopsida</taxon>
        <taxon>Liliopsida</taxon>
        <taxon>Poales</taxon>
        <taxon>Poaceae</taxon>
        <taxon>PACMAD clade</taxon>
        <taxon>Panicoideae</taxon>
        <taxon>Panicodae</taxon>
        <taxon>Paniceae</taxon>
        <taxon>Panicinae</taxon>
        <taxon>Panicum</taxon>
        <taxon>Panicum sect. Hiantes</taxon>
    </lineage>
</organism>
<dbReference type="Pfam" id="PF12937">
    <property type="entry name" value="F-box-like"/>
    <property type="match status" value="1"/>
</dbReference>
<evidence type="ECO:0000259" key="2">
    <source>
        <dbReference type="PROSITE" id="PS50181"/>
    </source>
</evidence>
<name>A0A8T0WCF1_PANVG</name>
<protein>
    <recommendedName>
        <fullName evidence="2">F-box domain-containing protein</fullName>
    </recommendedName>
</protein>
<dbReference type="EMBL" id="CM029039">
    <property type="protein sequence ID" value="KAG2640879.1"/>
    <property type="molecule type" value="Genomic_DNA"/>
</dbReference>
<dbReference type="PROSITE" id="PS50181">
    <property type="entry name" value="FBOX"/>
    <property type="match status" value="1"/>
</dbReference>
<dbReference type="InterPro" id="IPR036047">
    <property type="entry name" value="F-box-like_dom_sf"/>
</dbReference>
<feature type="compositionally biased region" description="Low complexity" evidence="1">
    <location>
        <begin position="20"/>
        <end position="33"/>
    </location>
</feature>
<sequence>MASPGPSPAPASRSERRRAPGASNAGVLSPPRRSSGRLRGRPARSGHQAPSMPPLGRSGPPAASDDAGVLPPDVLFDVLLRLPAKELCRLRAVCRSWRSLASDPLFIREHAARHRDPLFLANFRDDKAHVHVVDLSGRVVKRIPNGDGHELLSTRLDLACVVTVRNSCRVLDPATGSVHVLPEPPAAVHLNEENLAVHFNEENLIKPYTSFAFGRIGATGEY</sequence>
<dbReference type="CDD" id="cd22157">
    <property type="entry name" value="F-box_AtFBW1-like"/>
    <property type="match status" value="1"/>
</dbReference>
<feature type="compositionally biased region" description="Basic residues" evidence="1">
    <location>
        <begin position="34"/>
        <end position="44"/>
    </location>
</feature>
<dbReference type="OrthoDB" id="1631251at2759"/>
<accession>A0A8T0WCF1</accession>
<evidence type="ECO:0000256" key="1">
    <source>
        <dbReference type="SAM" id="MobiDB-lite"/>
    </source>
</evidence>
<dbReference type="SUPFAM" id="SSF81383">
    <property type="entry name" value="F-box domain"/>
    <property type="match status" value="1"/>
</dbReference>
<comment type="caution">
    <text evidence="3">The sequence shown here is derived from an EMBL/GenBank/DDBJ whole genome shotgun (WGS) entry which is preliminary data.</text>
</comment>
<feature type="domain" description="F-box" evidence="2">
    <location>
        <begin position="64"/>
        <end position="110"/>
    </location>
</feature>